<comment type="caution">
    <text evidence="2">The sequence shown here is derived from an EMBL/GenBank/DDBJ whole genome shotgun (WGS) entry which is preliminary data.</text>
</comment>
<name>A0A0F9RXR2_9ZZZZ</name>
<proteinExistence type="predicted"/>
<evidence type="ECO:0000256" key="1">
    <source>
        <dbReference type="SAM" id="Phobius"/>
    </source>
</evidence>
<keyword evidence="1" id="KW-1133">Transmembrane helix</keyword>
<gene>
    <name evidence="2" type="ORF">LCGC14_0523730</name>
</gene>
<dbReference type="AlphaFoldDB" id="A0A0F9RXR2"/>
<keyword evidence="1" id="KW-0812">Transmembrane</keyword>
<dbReference type="EMBL" id="LAZR01000665">
    <property type="protein sequence ID" value="KKN61240.1"/>
    <property type="molecule type" value="Genomic_DNA"/>
</dbReference>
<feature type="transmembrane region" description="Helical" evidence="1">
    <location>
        <begin position="60"/>
        <end position="82"/>
    </location>
</feature>
<evidence type="ECO:0000313" key="2">
    <source>
        <dbReference type="EMBL" id="KKN61240.1"/>
    </source>
</evidence>
<reference evidence="2" key="1">
    <citation type="journal article" date="2015" name="Nature">
        <title>Complex archaea that bridge the gap between prokaryotes and eukaryotes.</title>
        <authorList>
            <person name="Spang A."/>
            <person name="Saw J.H."/>
            <person name="Jorgensen S.L."/>
            <person name="Zaremba-Niedzwiedzka K."/>
            <person name="Martijn J."/>
            <person name="Lind A.E."/>
            <person name="van Eijk R."/>
            <person name="Schleper C."/>
            <person name="Guy L."/>
            <person name="Ettema T.J."/>
        </authorList>
    </citation>
    <scope>NUCLEOTIDE SEQUENCE</scope>
</reference>
<sequence>MPAKSKITNGKQARDESDLVEMRSMPVFWKRWAVSMLAVYPPLVCLVLASRYVLDSTPVVLSLFIIATCLTGLTTGLILPFLNRQLHDWLYQ</sequence>
<keyword evidence="1" id="KW-0472">Membrane</keyword>
<organism evidence="2">
    <name type="scientific">marine sediment metagenome</name>
    <dbReference type="NCBI Taxonomy" id="412755"/>
    <lineage>
        <taxon>unclassified sequences</taxon>
        <taxon>metagenomes</taxon>
        <taxon>ecological metagenomes</taxon>
    </lineage>
</organism>
<accession>A0A0F9RXR2</accession>
<feature type="transmembrane region" description="Helical" evidence="1">
    <location>
        <begin position="32"/>
        <end position="54"/>
    </location>
</feature>
<protein>
    <submittedName>
        <fullName evidence="2">Uncharacterized protein</fullName>
    </submittedName>
</protein>